<dbReference type="Proteomes" id="UP000053413">
    <property type="component" value="Unassembled WGS sequence"/>
</dbReference>
<dbReference type="AlphaFoldDB" id="A0A0X3X8M2"/>
<evidence type="ECO:0000313" key="3">
    <source>
        <dbReference type="EMBL" id="KUL64836.1"/>
    </source>
</evidence>
<keyword evidence="1" id="KW-0233">DNA recombination</keyword>
<dbReference type="EMBL" id="LLZJ01000084">
    <property type="protein sequence ID" value="KUL64836.1"/>
    <property type="molecule type" value="Genomic_DNA"/>
</dbReference>
<comment type="caution">
    <text evidence="3">The sequence shown here is derived from an EMBL/GenBank/DDBJ whole genome shotgun (WGS) entry which is preliminary data.</text>
</comment>
<evidence type="ECO:0000313" key="4">
    <source>
        <dbReference type="Proteomes" id="UP000053413"/>
    </source>
</evidence>
<dbReference type="OrthoDB" id="9803188at2"/>
<feature type="domain" description="Tyr recombinase" evidence="2">
    <location>
        <begin position="90"/>
        <end position="249"/>
    </location>
</feature>
<dbReference type="Pfam" id="PF00589">
    <property type="entry name" value="Phage_integrase"/>
    <property type="match status" value="1"/>
</dbReference>
<evidence type="ECO:0000259" key="2">
    <source>
        <dbReference type="PROSITE" id="PS51898"/>
    </source>
</evidence>
<dbReference type="InterPro" id="IPR011010">
    <property type="entry name" value="DNA_brk_join_enz"/>
</dbReference>
<protein>
    <recommendedName>
        <fullName evidence="2">Tyr recombinase domain-containing protein</fullName>
    </recommendedName>
</protein>
<proteinExistence type="predicted"/>
<dbReference type="GO" id="GO:0006310">
    <property type="term" value="P:DNA recombination"/>
    <property type="evidence" value="ECO:0007669"/>
    <property type="project" value="UniProtKB-KW"/>
</dbReference>
<reference evidence="4" key="1">
    <citation type="submission" date="2015-10" db="EMBL/GenBank/DDBJ databases">
        <authorList>
            <person name="Ju K.-S."/>
            <person name="Doroghazi J.R."/>
            <person name="Metcalf W.W."/>
        </authorList>
    </citation>
    <scope>NUCLEOTIDE SEQUENCE [LARGE SCALE GENOMIC DNA]</scope>
    <source>
        <strain evidence="4">NRRL F-8817</strain>
    </source>
</reference>
<accession>A0A0X3X8M2</accession>
<dbReference type="SUPFAM" id="SSF56349">
    <property type="entry name" value="DNA breaking-rejoining enzymes"/>
    <property type="match status" value="1"/>
</dbReference>
<gene>
    <name evidence="3" type="ORF">ADL28_09140</name>
</gene>
<name>A0A0X3X8M2_STRVO</name>
<dbReference type="GO" id="GO:0015074">
    <property type="term" value="P:DNA integration"/>
    <property type="evidence" value="ECO:0007669"/>
    <property type="project" value="InterPro"/>
</dbReference>
<evidence type="ECO:0000256" key="1">
    <source>
        <dbReference type="ARBA" id="ARBA00023172"/>
    </source>
</evidence>
<dbReference type="GO" id="GO:0003677">
    <property type="term" value="F:DNA binding"/>
    <property type="evidence" value="ECO:0007669"/>
    <property type="project" value="InterPro"/>
</dbReference>
<dbReference type="InterPro" id="IPR013762">
    <property type="entry name" value="Integrase-like_cat_sf"/>
</dbReference>
<dbReference type="InterPro" id="IPR002104">
    <property type="entry name" value="Integrase_catalytic"/>
</dbReference>
<sequence length="252" mass="28678">MELRQATSGTCLALAYERLEERAIKDNTYRSYLQTLRALEIEDLPIEKATVRELGRRLSTVITQSTRRKHAVNIQACLGIKVPTPAPKQKVYELPTVQEVREAFAESKYRPHVYGMTFAGMRIGESLVNQPLKGNVVNIDRQRTPQNEITPAKTTGPVIIPEWFAEEYATYQLGAINHATVYRGVKRRAKKELGIELNPHALRHLFATNLVKLGAPPEVLRRQMRHHDVAVSLRYYVQTTEDDITSVMARFA</sequence>
<dbReference type="PROSITE" id="PS51898">
    <property type="entry name" value="TYR_RECOMBINASE"/>
    <property type="match status" value="1"/>
</dbReference>
<dbReference type="Gene3D" id="1.10.443.10">
    <property type="entry name" value="Intergrase catalytic core"/>
    <property type="match status" value="1"/>
</dbReference>
<organism evidence="3 4">
    <name type="scientific">Streptomyces violaceusniger</name>
    <dbReference type="NCBI Taxonomy" id="68280"/>
    <lineage>
        <taxon>Bacteria</taxon>
        <taxon>Bacillati</taxon>
        <taxon>Actinomycetota</taxon>
        <taxon>Actinomycetes</taxon>
        <taxon>Kitasatosporales</taxon>
        <taxon>Streptomycetaceae</taxon>
        <taxon>Streptomyces</taxon>
        <taxon>Streptomyces violaceusniger group</taxon>
    </lineage>
</organism>
<dbReference type="RefSeq" id="WP_059143220.1">
    <property type="nucleotide sequence ID" value="NZ_LLZJ01000084.1"/>
</dbReference>